<comment type="caution">
    <text evidence="1">The sequence shown here is derived from an EMBL/GenBank/DDBJ whole genome shotgun (WGS) entry which is preliminary data.</text>
</comment>
<evidence type="ECO:0000313" key="1">
    <source>
        <dbReference type="EMBL" id="KKN11330.1"/>
    </source>
</evidence>
<organism evidence="1">
    <name type="scientific">marine sediment metagenome</name>
    <dbReference type="NCBI Taxonomy" id="412755"/>
    <lineage>
        <taxon>unclassified sequences</taxon>
        <taxon>metagenomes</taxon>
        <taxon>ecological metagenomes</taxon>
    </lineage>
</organism>
<proteinExistence type="predicted"/>
<reference evidence="1" key="1">
    <citation type="journal article" date="2015" name="Nature">
        <title>Complex archaea that bridge the gap between prokaryotes and eukaryotes.</title>
        <authorList>
            <person name="Spang A."/>
            <person name="Saw J.H."/>
            <person name="Jorgensen S.L."/>
            <person name="Zaremba-Niedzwiedzka K."/>
            <person name="Martijn J."/>
            <person name="Lind A.E."/>
            <person name="van Eijk R."/>
            <person name="Schleper C."/>
            <person name="Guy L."/>
            <person name="Ettema T.J."/>
        </authorList>
    </citation>
    <scope>NUCLEOTIDE SEQUENCE</scope>
</reference>
<gene>
    <name evidence="1" type="ORF">LCGC14_1027660</name>
</gene>
<evidence type="ECO:0008006" key="2">
    <source>
        <dbReference type="Google" id="ProtNLM"/>
    </source>
</evidence>
<protein>
    <recommendedName>
        <fullName evidence="2">Dam-replacing protein HTH domain-containing protein</fullName>
    </recommendedName>
</protein>
<accession>A0A0F9MVM1</accession>
<dbReference type="AlphaFoldDB" id="A0A0F9MVM1"/>
<dbReference type="EMBL" id="LAZR01004146">
    <property type="protein sequence ID" value="KKN11330.1"/>
    <property type="molecule type" value="Genomic_DNA"/>
</dbReference>
<sequence>MSSDENIIRAFITAMEKISHKIEYEISNLKKKIKYEDIPELKDYHMRFLNRILEPIFETNEIIKYDDIENYIEENPELDYRSITIRSYLCALNKGKKIEKISRGRYKRVI</sequence>
<name>A0A0F9MVM1_9ZZZZ</name>